<name>A0AC61DB61_9FIRM</name>
<dbReference type="EMBL" id="PEDL01000010">
    <property type="protein sequence ID" value="PHV70499.1"/>
    <property type="molecule type" value="Genomic_DNA"/>
</dbReference>
<evidence type="ECO:0000313" key="1">
    <source>
        <dbReference type="EMBL" id="PHV70499.1"/>
    </source>
</evidence>
<protein>
    <submittedName>
        <fullName evidence="1">LytTR family transcriptional regulator</fullName>
    </submittedName>
</protein>
<organism evidence="1 2">
    <name type="scientific">Sporanaerobium hydrogeniformans</name>
    <dbReference type="NCBI Taxonomy" id="3072179"/>
    <lineage>
        <taxon>Bacteria</taxon>
        <taxon>Bacillati</taxon>
        <taxon>Bacillota</taxon>
        <taxon>Clostridia</taxon>
        <taxon>Lachnospirales</taxon>
        <taxon>Lachnospiraceae</taxon>
        <taxon>Sporanaerobium</taxon>
    </lineage>
</organism>
<dbReference type="Proteomes" id="UP000224460">
    <property type="component" value="Unassembled WGS sequence"/>
</dbReference>
<evidence type="ECO:0000313" key="2">
    <source>
        <dbReference type="Proteomes" id="UP000224460"/>
    </source>
</evidence>
<reference evidence="1" key="1">
    <citation type="submission" date="2017-10" db="EMBL/GenBank/DDBJ databases">
        <title>Genome sequence of cellulolytic Lachnospiraceae bacterium XHS1971 isolated from hotspring sediment.</title>
        <authorList>
            <person name="Vasudevan G."/>
            <person name="Joshi A.J."/>
            <person name="Hivarkar S."/>
            <person name="Lanjekar V.B."/>
            <person name="Dhakephalkar P.K."/>
            <person name="Dagar S."/>
        </authorList>
    </citation>
    <scope>NUCLEOTIDE SEQUENCE</scope>
    <source>
        <strain evidence="1">XHS1971</strain>
    </source>
</reference>
<keyword evidence="2" id="KW-1185">Reference proteome</keyword>
<gene>
    <name evidence="1" type="ORF">CS063_10450</name>
</gene>
<sequence length="245" mass="27656">MLQIAICDDDQKELSILTTLIREYLTINKISAELFEFSHPDALLSSCESCRFHLYILDIVMPMVDGISLGKALRRLDREAQIIYATTEPQFALQAFAANPINFLVKPVSQQALFSTLTLALSKVEAEDETLAVKTKEGIFVVSVRIILCCEYIGRGVTYQLASGEKLHSLSSTQSFAEQIAPLLIRSDFLQPHISFAVNLRHVEQLTREEIRLCGGISVPVSKKQYTTVRDRYLDFRLAREGQKR</sequence>
<comment type="caution">
    <text evidence="1">The sequence shown here is derived from an EMBL/GenBank/DDBJ whole genome shotgun (WGS) entry which is preliminary data.</text>
</comment>
<proteinExistence type="predicted"/>
<accession>A0AC61DB61</accession>